<dbReference type="SUPFAM" id="SSF81340">
    <property type="entry name" value="Clc chloride channel"/>
    <property type="match status" value="1"/>
</dbReference>
<dbReference type="InterPro" id="IPR001807">
    <property type="entry name" value="ClC"/>
</dbReference>
<dbReference type="PANTHER" id="PTHR43427:SF12">
    <property type="entry name" value="CHLORIDE TRANSPORTER"/>
    <property type="match status" value="1"/>
</dbReference>
<keyword evidence="4 5" id="KW-0472">Membrane</keyword>
<dbReference type="EMBL" id="JABAIL010000004">
    <property type="protein sequence ID" value="NLR92644.1"/>
    <property type="molecule type" value="Genomic_DNA"/>
</dbReference>
<evidence type="ECO:0000313" key="6">
    <source>
        <dbReference type="EMBL" id="NLR92644.1"/>
    </source>
</evidence>
<feature type="transmembrane region" description="Helical" evidence="5">
    <location>
        <begin position="23"/>
        <end position="52"/>
    </location>
</feature>
<feature type="transmembrane region" description="Helical" evidence="5">
    <location>
        <begin position="396"/>
        <end position="417"/>
    </location>
</feature>
<organism evidence="6 7">
    <name type="scientific">Flammeovirga agarivorans</name>
    <dbReference type="NCBI Taxonomy" id="2726742"/>
    <lineage>
        <taxon>Bacteria</taxon>
        <taxon>Pseudomonadati</taxon>
        <taxon>Bacteroidota</taxon>
        <taxon>Cytophagia</taxon>
        <taxon>Cytophagales</taxon>
        <taxon>Flammeovirgaceae</taxon>
        <taxon>Flammeovirga</taxon>
    </lineage>
</organism>
<keyword evidence="3 5" id="KW-1133">Transmembrane helix</keyword>
<reference evidence="6 7" key="1">
    <citation type="submission" date="2020-04" db="EMBL/GenBank/DDBJ databases">
        <title>Flammeovirga sp. SR4, a novel species isolated from seawater.</title>
        <authorList>
            <person name="Wang X."/>
        </authorList>
    </citation>
    <scope>NUCLEOTIDE SEQUENCE [LARGE SCALE GENOMIC DNA]</scope>
    <source>
        <strain evidence="6 7">SR4</strain>
    </source>
</reference>
<dbReference type="PRINTS" id="PR00762">
    <property type="entry name" value="CLCHANNEL"/>
</dbReference>
<evidence type="ECO:0000313" key="7">
    <source>
        <dbReference type="Proteomes" id="UP000585050"/>
    </source>
</evidence>
<feature type="transmembrane region" description="Helical" evidence="5">
    <location>
        <begin position="237"/>
        <end position="256"/>
    </location>
</feature>
<feature type="transmembrane region" description="Helical" evidence="5">
    <location>
        <begin position="157"/>
        <end position="182"/>
    </location>
</feature>
<comment type="caution">
    <text evidence="6">The sequence shown here is derived from an EMBL/GenBank/DDBJ whole genome shotgun (WGS) entry which is preliminary data.</text>
</comment>
<evidence type="ECO:0000256" key="5">
    <source>
        <dbReference type="SAM" id="Phobius"/>
    </source>
</evidence>
<dbReference type="CDD" id="cd03682">
    <property type="entry name" value="ClC_sycA_like"/>
    <property type="match status" value="1"/>
</dbReference>
<evidence type="ECO:0000256" key="2">
    <source>
        <dbReference type="ARBA" id="ARBA00022692"/>
    </source>
</evidence>
<evidence type="ECO:0000256" key="1">
    <source>
        <dbReference type="ARBA" id="ARBA00004141"/>
    </source>
</evidence>
<accession>A0A7X8XWX0</accession>
<keyword evidence="7" id="KW-1185">Reference proteome</keyword>
<feature type="transmembrane region" description="Helical" evidence="5">
    <location>
        <begin position="194"/>
        <end position="217"/>
    </location>
</feature>
<evidence type="ECO:0000256" key="4">
    <source>
        <dbReference type="ARBA" id="ARBA00023136"/>
    </source>
</evidence>
<dbReference type="GO" id="GO:0015108">
    <property type="term" value="F:chloride transmembrane transporter activity"/>
    <property type="evidence" value="ECO:0007669"/>
    <property type="project" value="InterPro"/>
</dbReference>
<dbReference type="InterPro" id="IPR014743">
    <property type="entry name" value="Cl-channel_core"/>
</dbReference>
<gene>
    <name evidence="6" type="ORF">HGP29_15605</name>
</gene>
<proteinExistence type="predicted"/>
<feature type="transmembrane region" description="Helical" evidence="5">
    <location>
        <begin position="277"/>
        <end position="297"/>
    </location>
</feature>
<dbReference type="Proteomes" id="UP000585050">
    <property type="component" value="Unassembled WGS sequence"/>
</dbReference>
<feature type="transmembrane region" description="Helical" evidence="5">
    <location>
        <begin position="365"/>
        <end position="384"/>
    </location>
</feature>
<dbReference type="InterPro" id="IPR050368">
    <property type="entry name" value="ClC-type_chloride_channel"/>
</dbReference>
<protein>
    <submittedName>
        <fullName evidence="6">Voltage-gated chloride channel family protein</fullName>
    </submittedName>
</protein>
<evidence type="ECO:0000256" key="3">
    <source>
        <dbReference type="ARBA" id="ARBA00022989"/>
    </source>
</evidence>
<keyword evidence="2 5" id="KW-0812">Transmembrane</keyword>
<dbReference type="PANTHER" id="PTHR43427">
    <property type="entry name" value="CHLORIDE CHANNEL PROTEIN CLC-E"/>
    <property type="match status" value="1"/>
</dbReference>
<feature type="transmembrane region" description="Helical" evidence="5">
    <location>
        <begin position="64"/>
        <end position="83"/>
    </location>
</feature>
<dbReference type="Gene3D" id="1.10.3080.10">
    <property type="entry name" value="Clc chloride channel"/>
    <property type="match status" value="1"/>
</dbReference>
<dbReference type="Pfam" id="PF00654">
    <property type="entry name" value="Voltage_CLC"/>
    <property type="match status" value="1"/>
</dbReference>
<comment type="subcellular location">
    <subcellularLocation>
        <location evidence="1">Membrane</location>
        <topology evidence="1">Multi-pass membrane protein</topology>
    </subcellularLocation>
</comment>
<dbReference type="AlphaFoldDB" id="A0A7X8XWX0"/>
<name>A0A7X8XWX0_9BACT</name>
<dbReference type="GO" id="GO:0016020">
    <property type="term" value="C:membrane"/>
    <property type="evidence" value="ECO:0007669"/>
    <property type="project" value="UniProtKB-SubCell"/>
</dbReference>
<sequence>MAFLGYTHEQLPKWVKKVEQFPVVLYILKWVLIGTLVGGLTGIGSALFLWGLHWATEWRGGHQWIIFALPAGGFLIGACYHYLGQSVVKGNNQLLDEITKPNRIIPLKMAPLVTVATIATHLFGGSAGREGTAVQMGGAIADQFTKIFKLDKYDRKILIITGIAAGFSSVFGTPLAGAIFGLEVYIIGRMRYEAIFPSFFTAIVANYATHHVGHYFGISHTEYLIPTEVIPEMTLENLLLCVLAGVAFGLTGMLFSKANHFWGNLFKSKISYPPLRPVIGGLVLAIFIVILNFNHGFDYANYDLKYFGLGVPVIVDSFTTQMDWYDFLMKTLTTSFTLGAGFKGGEVTPLFYIGSTLGSFLSTHISLPVALLAGMGFVGVFSGATNTPMACTMMGIELFGAPSAVFIAVACITAYMFSGHTSIYNSQIVGSPKHVGQDNEKGSTLSEIDVIRAAEKKHIEQHDKDKKDNDE</sequence>
<dbReference type="RefSeq" id="WP_168883349.1">
    <property type="nucleotide sequence ID" value="NZ_JABAIL010000004.1"/>
</dbReference>